<keyword evidence="2" id="KW-0963">Cytoplasm</keyword>
<name>A0A4W5L790_9TELE</name>
<dbReference type="PANTHER" id="PTHR46630:SF1">
    <property type="entry name" value="TETRATRICOPEPTIDE REPEAT PROTEIN 29"/>
    <property type="match status" value="1"/>
</dbReference>
<organism evidence="8 9">
    <name type="scientific">Hucho hucho</name>
    <name type="common">huchen</name>
    <dbReference type="NCBI Taxonomy" id="62062"/>
    <lineage>
        <taxon>Eukaryota</taxon>
        <taxon>Metazoa</taxon>
        <taxon>Chordata</taxon>
        <taxon>Craniata</taxon>
        <taxon>Vertebrata</taxon>
        <taxon>Euteleostomi</taxon>
        <taxon>Actinopterygii</taxon>
        <taxon>Neopterygii</taxon>
        <taxon>Teleostei</taxon>
        <taxon>Protacanthopterygii</taxon>
        <taxon>Salmoniformes</taxon>
        <taxon>Salmonidae</taxon>
        <taxon>Salmoninae</taxon>
        <taxon>Hucho</taxon>
    </lineage>
</organism>
<dbReference type="Ensembl" id="ENSHHUT00000022492.1">
    <property type="protein sequence ID" value="ENSHHUP00000021679.1"/>
    <property type="gene ID" value="ENSHHUG00000013582.1"/>
</dbReference>
<evidence type="ECO:0000256" key="5">
    <source>
        <dbReference type="ARBA" id="ARBA00040665"/>
    </source>
</evidence>
<reference evidence="8" key="2">
    <citation type="submission" date="2025-08" db="UniProtKB">
        <authorList>
            <consortium name="Ensembl"/>
        </authorList>
    </citation>
    <scope>IDENTIFICATION</scope>
</reference>
<dbReference type="InterPro" id="IPR011990">
    <property type="entry name" value="TPR-like_helical_dom_sf"/>
</dbReference>
<evidence type="ECO:0000256" key="7">
    <source>
        <dbReference type="SAM" id="MobiDB-lite"/>
    </source>
</evidence>
<evidence type="ECO:0000313" key="9">
    <source>
        <dbReference type="Proteomes" id="UP000314982"/>
    </source>
</evidence>
<sequence>MDTHTEGRMDTHRRTDGHTQTHTLKDGHSWTHTLKDGHSWTPFDGRFLYSSCQLCVCPSEGKLSETVQYLEKFAEVSQSNNQYHNLEEACMCLGVIFNSRGQYERGCTYFERGYEIARDLEEVPLLQRAQVFVGSARAYSMIRKYSRYVETASHSDLLHLTGWKENREDVFTDTTGSVAAGQSG</sequence>
<dbReference type="GO" id="GO:0036126">
    <property type="term" value="C:sperm flagellum"/>
    <property type="evidence" value="ECO:0007669"/>
    <property type="project" value="TreeGrafter"/>
</dbReference>
<keyword evidence="3" id="KW-0677">Repeat</keyword>
<keyword evidence="4" id="KW-0802">TPR repeat</keyword>
<keyword evidence="9" id="KW-1185">Reference proteome</keyword>
<evidence type="ECO:0000256" key="3">
    <source>
        <dbReference type="ARBA" id="ARBA00022737"/>
    </source>
</evidence>
<dbReference type="SUPFAM" id="SSF48452">
    <property type="entry name" value="TPR-like"/>
    <property type="match status" value="1"/>
</dbReference>
<dbReference type="AlphaFoldDB" id="A0A4W5L790"/>
<protein>
    <recommendedName>
        <fullName evidence="5">Tetratricopeptide repeat protein 29</fullName>
    </recommendedName>
</protein>
<accession>A0A4W5L790</accession>
<dbReference type="GO" id="GO:0005737">
    <property type="term" value="C:cytoplasm"/>
    <property type="evidence" value="ECO:0007669"/>
    <property type="project" value="UniProtKB-SubCell"/>
</dbReference>
<dbReference type="InterPro" id="IPR051476">
    <property type="entry name" value="Bac_ResReg_Asp_Phosphatase"/>
</dbReference>
<evidence type="ECO:0000313" key="8">
    <source>
        <dbReference type="Ensembl" id="ENSHHUP00000021679.1"/>
    </source>
</evidence>
<comment type="subcellular location">
    <subcellularLocation>
        <location evidence="1">Cytoplasm</location>
    </subcellularLocation>
</comment>
<proteinExistence type="predicted"/>
<evidence type="ECO:0000256" key="1">
    <source>
        <dbReference type="ARBA" id="ARBA00004496"/>
    </source>
</evidence>
<dbReference type="STRING" id="62062.ENSHHUP00000021679"/>
<dbReference type="GeneTree" id="ENSGT01150000290431"/>
<dbReference type="Proteomes" id="UP000314982">
    <property type="component" value="Unassembled WGS sequence"/>
</dbReference>
<evidence type="ECO:0000256" key="6">
    <source>
        <dbReference type="ARBA" id="ARBA00044739"/>
    </source>
</evidence>
<reference evidence="9" key="1">
    <citation type="submission" date="2018-06" db="EMBL/GenBank/DDBJ databases">
        <title>Genome assembly of Danube salmon.</title>
        <authorList>
            <person name="Macqueen D.J."/>
            <person name="Gundappa M.K."/>
        </authorList>
    </citation>
    <scope>NUCLEOTIDE SEQUENCE [LARGE SCALE GENOMIC DNA]</scope>
</reference>
<dbReference type="Gene3D" id="1.25.40.10">
    <property type="entry name" value="Tetratricopeptide repeat domain"/>
    <property type="match status" value="1"/>
</dbReference>
<dbReference type="PANTHER" id="PTHR46630">
    <property type="entry name" value="TETRATRICOPEPTIDE REPEAT PROTEIN 29"/>
    <property type="match status" value="1"/>
</dbReference>
<reference evidence="8" key="3">
    <citation type="submission" date="2025-09" db="UniProtKB">
        <authorList>
            <consortium name="Ensembl"/>
        </authorList>
    </citation>
    <scope>IDENTIFICATION</scope>
</reference>
<evidence type="ECO:0000256" key="4">
    <source>
        <dbReference type="ARBA" id="ARBA00022803"/>
    </source>
</evidence>
<comment type="function">
    <text evidence="6">Axonemal protein which is implicated in axonemal and/or peri-axonemal structure assembly and regulates flagellum assembly and beating and therefore sperm motility.</text>
</comment>
<evidence type="ECO:0000256" key="2">
    <source>
        <dbReference type="ARBA" id="ARBA00022490"/>
    </source>
</evidence>
<feature type="region of interest" description="Disordered" evidence="7">
    <location>
        <begin position="1"/>
        <end position="27"/>
    </location>
</feature>
<dbReference type="GO" id="GO:0003341">
    <property type="term" value="P:cilium movement"/>
    <property type="evidence" value="ECO:0007669"/>
    <property type="project" value="TreeGrafter"/>
</dbReference>